<accession>D8LZ33</accession>
<dbReference type="OMA" id="FCETERT"/>
<evidence type="ECO:0000313" key="2">
    <source>
        <dbReference type="EMBL" id="CBK21072.2"/>
    </source>
</evidence>
<dbReference type="PANTHER" id="PTHR12673:SF159">
    <property type="entry name" value="LD03170P"/>
    <property type="match status" value="1"/>
</dbReference>
<proteinExistence type="predicted"/>
<protein>
    <recommendedName>
        <fullName evidence="1">DH domain-containing protein</fullName>
    </recommendedName>
</protein>
<dbReference type="Proteomes" id="UP000008312">
    <property type="component" value="Unassembled WGS sequence"/>
</dbReference>
<dbReference type="EMBL" id="FN668640">
    <property type="protein sequence ID" value="CBK21072.2"/>
    <property type="molecule type" value="Genomic_DNA"/>
</dbReference>
<dbReference type="GeneID" id="24918552"/>
<gene>
    <name evidence="2" type="ORF">GSBLH_T00001284001</name>
</gene>
<dbReference type="GO" id="GO:0035556">
    <property type="term" value="P:intracellular signal transduction"/>
    <property type="evidence" value="ECO:0007669"/>
    <property type="project" value="InterPro"/>
</dbReference>
<dbReference type="PANTHER" id="PTHR12673">
    <property type="entry name" value="FACIOGENITAL DYSPLASIA PROTEIN"/>
    <property type="match status" value="1"/>
</dbReference>
<dbReference type="Gene3D" id="1.20.900.10">
    <property type="entry name" value="Dbl homology (DH) domain"/>
    <property type="match status" value="1"/>
</dbReference>
<dbReference type="InterPro" id="IPR001331">
    <property type="entry name" value="GDS_CDC24_CS"/>
</dbReference>
<sequence>MPSKRYYACKEFCETERTYVSDLELICSIFIDPMKQLGLLSDELEYVLFSNIRAILSVHKRLLGDLESQLANKEYDALCLGYLFMYYTPFLKLYKVYVQSQRNFVLVFNEIMRNKRICAFLNQVQHDERCRGLDLSGFLIMPVQRIPRYRLLLNEIIKHTPPTHPDYPFLEKSIDSISKVASMCDESLDWEEDSQILCALQKCVPHVEIIRPNRFIIRKVHFVFIVFSVSIEPKTRNSLFSTTLLSLRTITRRCQK</sequence>
<dbReference type="InterPro" id="IPR035899">
    <property type="entry name" value="DBL_dom_sf"/>
</dbReference>
<reference evidence="2" key="1">
    <citation type="submission" date="2010-02" db="EMBL/GenBank/DDBJ databases">
        <title>Sequencing and annotation of the Blastocystis hominis genome.</title>
        <authorList>
            <person name="Wincker P."/>
        </authorList>
    </citation>
    <scope>NUCLEOTIDE SEQUENCE</scope>
    <source>
        <strain evidence="2">Singapore isolate B</strain>
    </source>
</reference>
<dbReference type="InParanoid" id="D8LZ33"/>
<dbReference type="AlphaFoldDB" id="D8LZ33"/>
<keyword evidence="3" id="KW-1185">Reference proteome</keyword>
<dbReference type="Pfam" id="PF00621">
    <property type="entry name" value="RhoGEF"/>
    <property type="match status" value="1"/>
</dbReference>
<feature type="domain" description="DH" evidence="1">
    <location>
        <begin position="4"/>
        <end position="187"/>
    </location>
</feature>
<dbReference type="CDD" id="cd00160">
    <property type="entry name" value="RhoGEF"/>
    <property type="match status" value="1"/>
</dbReference>
<dbReference type="SUPFAM" id="SSF48065">
    <property type="entry name" value="DBL homology domain (DH-domain)"/>
    <property type="match status" value="1"/>
</dbReference>
<name>D8LZ33_BLAHO</name>
<evidence type="ECO:0000313" key="3">
    <source>
        <dbReference type="Proteomes" id="UP000008312"/>
    </source>
</evidence>
<dbReference type="GO" id="GO:0005085">
    <property type="term" value="F:guanyl-nucleotide exchange factor activity"/>
    <property type="evidence" value="ECO:0007669"/>
    <property type="project" value="InterPro"/>
</dbReference>
<evidence type="ECO:0000259" key="1">
    <source>
        <dbReference type="PROSITE" id="PS50010"/>
    </source>
</evidence>
<dbReference type="OrthoDB" id="660555at2759"/>
<dbReference type="PROSITE" id="PS00741">
    <property type="entry name" value="DH_1"/>
    <property type="match status" value="1"/>
</dbReference>
<dbReference type="InterPro" id="IPR051092">
    <property type="entry name" value="FYVE_RhoGEF_PH"/>
</dbReference>
<dbReference type="PROSITE" id="PS50010">
    <property type="entry name" value="DH_2"/>
    <property type="match status" value="1"/>
</dbReference>
<dbReference type="SMART" id="SM00325">
    <property type="entry name" value="RhoGEF"/>
    <property type="match status" value="1"/>
</dbReference>
<dbReference type="RefSeq" id="XP_012895120.1">
    <property type="nucleotide sequence ID" value="XM_013039666.1"/>
</dbReference>
<organism evidence="2">
    <name type="scientific">Blastocystis hominis</name>
    <dbReference type="NCBI Taxonomy" id="12968"/>
    <lineage>
        <taxon>Eukaryota</taxon>
        <taxon>Sar</taxon>
        <taxon>Stramenopiles</taxon>
        <taxon>Bigyra</taxon>
        <taxon>Opalozoa</taxon>
        <taxon>Opalinata</taxon>
        <taxon>Blastocystidae</taxon>
        <taxon>Blastocystis</taxon>
    </lineage>
</organism>
<dbReference type="InterPro" id="IPR000219">
    <property type="entry name" value="DH_dom"/>
</dbReference>
<dbReference type="GO" id="GO:0005737">
    <property type="term" value="C:cytoplasm"/>
    <property type="evidence" value="ECO:0007669"/>
    <property type="project" value="TreeGrafter"/>
</dbReference>